<dbReference type="RefSeq" id="WP_146585461.1">
    <property type="nucleotide sequence ID" value="NZ_SJPO01000003.1"/>
</dbReference>
<evidence type="ECO:0000313" key="3">
    <source>
        <dbReference type="Proteomes" id="UP000318478"/>
    </source>
</evidence>
<accession>A0A5C5YS14</accession>
<dbReference type="EMBL" id="SJPO01000003">
    <property type="protein sequence ID" value="TWT77709.1"/>
    <property type="molecule type" value="Genomic_DNA"/>
</dbReference>
<dbReference type="Proteomes" id="UP000318478">
    <property type="component" value="Unassembled WGS sequence"/>
</dbReference>
<protein>
    <recommendedName>
        <fullName evidence="4">Lipoprotein</fullName>
    </recommendedName>
</protein>
<comment type="caution">
    <text evidence="2">The sequence shown here is derived from an EMBL/GenBank/DDBJ whole genome shotgun (WGS) entry which is preliminary data.</text>
</comment>
<keyword evidence="3" id="KW-1185">Reference proteome</keyword>
<sequence>MDRVVRMTALAAAAFTLLWMSGCGEPVDVKRVQQDKQQAAADEQAAWEAKLAEGPTPITREDYWRVEKKEDVSGGRIISQSALMAKNIKEMDMEIKYNLKIHGEAQGYPKSHEEFLELIKSWNMSIPKLKEPYEVWYDAETHEVLKRPKPDASPTPVEESPVDPEGKPTFE</sequence>
<gene>
    <name evidence="2" type="ORF">Pla123a_15050</name>
</gene>
<feature type="region of interest" description="Disordered" evidence="1">
    <location>
        <begin position="146"/>
        <end position="171"/>
    </location>
</feature>
<dbReference type="AlphaFoldDB" id="A0A5C5YS14"/>
<proteinExistence type="predicted"/>
<evidence type="ECO:0008006" key="4">
    <source>
        <dbReference type="Google" id="ProtNLM"/>
    </source>
</evidence>
<dbReference type="OrthoDB" id="9861002at2"/>
<dbReference type="PROSITE" id="PS51257">
    <property type="entry name" value="PROKAR_LIPOPROTEIN"/>
    <property type="match status" value="1"/>
</dbReference>
<name>A0A5C5YS14_9BACT</name>
<evidence type="ECO:0000313" key="2">
    <source>
        <dbReference type="EMBL" id="TWT77709.1"/>
    </source>
</evidence>
<evidence type="ECO:0000256" key="1">
    <source>
        <dbReference type="SAM" id="MobiDB-lite"/>
    </source>
</evidence>
<organism evidence="2 3">
    <name type="scientific">Posidoniimonas polymericola</name>
    <dbReference type="NCBI Taxonomy" id="2528002"/>
    <lineage>
        <taxon>Bacteria</taxon>
        <taxon>Pseudomonadati</taxon>
        <taxon>Planctomycetota</taxon>
        <taxon>Planctomycetia</taxon>
        <taxon>Pirellulales</taxon>
        <taxon>Lacipirellulaceae</taxon>
        <taxon>Posidoniimonas</taxon>
    </lineage>
</organism>
<reference evidence="2 3" key="1">
    <citation type="submission" date="2019-02" db="EMBL/GenBank/DDBJ databases">
        <title>Deep-cultivation of Planctomycetes and their phenomic and genomic characterization uncovers novel biology.</title>
        <authorList>
            <person name="Wiegand S."/>
            <person name="Jogler M."/>
            <person name="Boedeker C."/>
            <person name="Pinto D."/>
            <person name="Vollmers J."/>
            <person name="Rivas-Marin E."/>
            <person name="Kohn T."/>
            <person name="Peeters S.H."/>
            <person name="Heuer A."/>
            <person name="Rast P."/>
            <person name="Oberbeckmann S."/>
            <person name="Bunk B."/>
            <person name="Jeske O."/>
            <person name="Meyerdierks A."/>
            <person name="Storesund J.E."/>
            <person name="Kallscheuer N."/>
            <person name="Luecker S."/>
            <person name="Lage O.M."/>
            <person name="Pohl T."/>
            <person name="Merkel B.J."/>
            <person name="Hornburger P."/>
            <person name="Mueller R.-W."/>
            <person name="Bruemmer F."/>
            <person name="Labrenz M."/>
            <person name="Spormann A.M."/>
            <person name="Op Den Camp H."/>
            <person name="Overmann J."/>
            <person name="Amann R."/>
            <person name="Jetten M.S.M."/>
            <person name="Mascher T."/>
            <person name="Medema M.H."/>
            <person name="Devos D.P."/>
            <person name="Kaster A.-K."/>
            <person name="Ovreas L."/>
            <person name="Rohde M."/>
            <person name="Galperin M.Y."/>
            <person name="Jogler C."/>
        </authorList>
    </citation>
    <scope>NUCLEOTIDE SEQUENCE [LARGE SCALE GENOMIC DNA]</scope>
    <source>
        <strain evidence="2 3">Pla123a</strain>
    </source>
</reference>